<sequence>MSKEVLVQVASLESSHAIWTALANMFSAVSLSRVNNIRSALTNAQKGSQSASTYFGQMRALSDELAAAGKPLGEGELISFIVAGLDMEYQPIISALDVRTEPITVDALFSMVANFDQRVEMFNGACRGIVTADVLVR</sequence>
<reference evidence="1" key="3">
    <citation type="journal article" date="2017" name="Nature">
        <title>Genome sequence of the progenitor of the wheat D genome Aegilops tauschii.</title>
        <authorList>
            <person name="Luo M.C."/>
            <person name="Gu Y.Q."/>
            <person name="Puiu D."/>
            <person name="Wang H."/>
            <person name="Twardziok S.O."/>
            <person name="Deal K.R."/>
            <person name="Huo N."/>
            <person name="Zhu T."/>
            <person name="Wang L."/>
            <person name="Wang Y."/>
            <person name="McGuire P.E."/>
            <person name="Liu S."/>
            <person name="Long H."/>
            <person name="Ramasamy R.K."/>
            <person name="Rodriguez J.C."/>
            <person name="Van S.L."/>
            <person name="Yuan L."/>
            <person name="Wang Z."/>
            <person name="Xia Z."/>
            <person name="Xiao L."/>
            <person name="Anderson O.D."/>
            <person name="Ouyang S."/>
            <person name="Liang Y."/>
            <person name="Zimin A.V."/>
            <person name="Pertea G."/>
            <person name="Qi P."/>
            <person name="Bennetzen J.L."/>
            <person name="Dai X."/>
            <person name="Dawson M.W."/>
            <person name="Muller H.G."/>
            <person name="Kugler K."/>
            <person name="Rivarola-Duarte L."/>
            <person name="Spannagl M."/>
            <person name="Mayer K.F.X."/>
            <person name="Lu F.H."/>
            <person name="Bevan M.W."/>
            <person name="Leroy P."/>
            <person name="Li P."/>
            <person name="You F.M."/>
            <person name="Sun Q."/>
            <person name="Liu Z."/>
            <person name="Lyons E."/>
            <person name="Wicker T."/>
            <person name="Salzberg S.L."/>
            <person name="Devos K.M."/>
            <person name="Dvorak J."/>
        </authorList>
    </citation>
    <scope>NUCLEOTIDE SEQUENCE [LARGE SCALE GENOMIC DNA]</scope>
    <source>
        <strain evidence="1">cv. AL8/78</strain>
    </source>
</reference>
<accession>A0A452YY43</accession>
<organism evidence="1 2">
    <name type="scientific">Aegilops tauschii subsp. strangulata</name>
    <name type="common">Goatgrass</name>
    <dbReference type="NCBI Taxonomy" id="200361"/>
    <lineage>
        <taxon>Eukaryota</taxon>
        <taxon>Viridiplantae</taxon>
        <taxon>Streptophyta</taxon>
        <taxon>Embryophyta</taxon>
        <taxon>Tracheophyta</taxon>
        <taxon>Spermatophyta</taxon>
        <taxon>Magnoliopsida</taxon>
        <taxon>Liliopsida</taxon>
        <taxon>Poales</taxon>
        <taxon>Poaceae</taxon>
        <taxon>BOP clade</taxon>
        <taxon>Pooideae</taxon>
        <taxon>Triticodae</taxon>
        <taxon>Triticeae</taxon>
        <taxon>Triticinae</taxon>
        <taxon>Aegilops</taxon>
    </lineage>
</organism>
<keyword evidence="2" id="KW-1185">Reference proteome</keyword>
<protein>
    <recommendedName>
        <fullName evidence="3">Retrotransposon gag domain-containing protein</fullName>
    </recommendedName>
</protein>
<proteinExistence type="predicted"/>
<dbReference type="EnsemblPlants" id="AET1Gv20567400.3">
    <property type="protein sequence ID" value="AET1Gv20567400.3"/>
    <property type="gene ID" value="AET1Gv20567400"/>
</dbReference>
<dbReference type="PANTHER" id="PTHR47481">
    <property type="match status" value="1"/>
</dbReference>
<dbReference type="Pfam" id="PF14223">
    <property type="entry name" value="Retrotran_gag_2"/>
    <property type="match status" value="1"/>
</dbReference>
<reference evidence="2" key="1">
    <citation type="journal article" date="2014" name="Science">
        <title>Ancient hybridizations among the ancestral genomes of bread wheat.</title>
        <authorList>
            <consortium name="International Wheat Genome Sequencing Consortium,"/>
            <person name="Marcussen T."/>
            <person name="Sandve S.R."/>
            <person name="Heier L."/>
            <person name="Spannagl M."/>
            <person name="Pfeifer M."/>
            <person name="Jakobsen K.S."/>
            <person name="Wulff B.B."/>
            <person name="Steuernagel B."/>
            <person name="Mayer K.F."/>
            <person name="Olsen O.A."/>
        </authorList>
    </citation>
    <scope>NUCLEOTIDE SEQUENCE [LARGE SCALE GENOMIC DNA]</scope>
    <source>
        <strain evidence="2">cv. AL8/78</strain>
    </source>
</reference>
<dbReference type="Gramene" id="AET1Gv20567400.3">
    <property type="protein sequence ID" value="AET1Gv20567400.3"/>
    <property type="gene ID" value="AET1Gv20567400"/>
</dbReference>
<dbReference type="PANTHER" id="PTHR47481:SF31">
    <property type="entry name" value="OS01G0873500 PROTEIN"/>
    <property type="match status" value="1"/>
</dbReference>
<dbReference type="Proteomes" id="UP000015105">
    <property type="component" value="Chromosome 1D"/>
</dbReference>
<evidence type="ECO:0008006" key="3">
    <source>
        <dbReference type="Google" id="ProtNLM"/>
    </source>
</evidence>
<evidence type="ECO:0000313" key="2">
    <source>
        <dbReference type="Proteomes" id="UP000015105"/>
    </source>
</evidence>
<dbReference type="AlphaFoldDB" id="A0A452YY43"/>
<reference evidence="1" key="5">
    <citation type="journal article" date="2021" name="G3 (Bethesda)">
        <title>Aegilops tauschii genome assembly Aet v5.0 features greater sequence contiguity and improved annotation.</title>
        <authorList>
            <person name="Wang L."/>
            <person name="Zhu T."/>
            <person name="Rodriguez J.C."/>
            <person name="Deal K.R."/>
            <person name="Dubcovsky J."/>
            <person name="McGuire P.E."/>
            <person name="Lux T."/>
            <person name="Spannagl M."/>
            <person name="Mayer K.F.X."/>
            <person name="Baldrich P."/>
            <person name="Meyers B.C."/>
            <person name="Huo N."/>
            <person name="Gu Y.Q."/>
            <person name="Zhou H."/>
            <person name="Devos K.M."/>
            <person name="Bennetzen J.L."/>
            <person name="Unver T."/>
            <person name="Budak H."/>
            <person name="Gulick P.J."/>
            <person name="Galiba G."/>
            <person name="Kalapos B."/>
            <person name="Nelson D.R."/>
            <person name="Li P."/>
            <person name="You F.M."/>
            <person name="Luo M.C."/>
            <person name="Dvorak J."/>
        </authorList>
    </citation>
    <scope>NUCLEOTIDE SEQUENCE [LARGE SCALE GENOMIC DNA]</scope>
    <source>
        <strain evidence="1">cv. AL8/78</strain>
    </source>
</reference>
<name>A0A452YY43_AEGTS</name>
<reference evidence="2" key="2">
    <citation type="journal article" date="2017" name="Nat. Plants">
        <title>The Aegilops tauschii genome reveals multiple impacts of transposons.</title>
        <authorList>
            <person name="Zhao G."/>
            <person name="Zou C."/>
            <person name="Li K."/>
            <person name="Wang K."/>
            <person name="Li T."/>
            <person name="Gao L."/>
            <person name="Zhang X."/>
            <person name="Wang H."/>
            <person name="Yang Z."/>
            <person name="Liu X."/>
            <person name="Jiang W."/>
            <person name="Mao L."/>
            <person name="Kong X."/>
            <person name="Jiao Y."/>
            <person name="Jia J."/>
        </authorList>
    </citation>
    <scope>NUCLEOTIDE SEQUENCE [LARGE SCALE GENOMIC DNA]</scope>
    <source>
        <strain evidence="2">cv. AL8/78</strain>
    </source>
</reference>
<dbReference type="STRING" id="200361.A0A452YY43"/>
<reference evidence="1" key="4">
    <citation type="submission" date="2019-03" db="UniProtKB">
        <authorList>
            <consortium name="EnsemblPlants"/>
        </authorList>
    </citation>
    <scope>IDENTIFICATION</scope>
</reference>
<evidence type="ECO:0000313" key="1">
    <source>
        <dbReference type="EnsemblPlants" id="AET1Gv20567400.3"/>
    </source>
</evidence>